<dbReference type="Proteomes" id="UP000642180">
    <property type="component" value="Unassembled WGS sequence"/>
</dbReference>
<dbReference type="RefSeq" id="WP_188381941.1">
    <property type="nucleotide sequence ID" value="NZ_BMDI01000003.1"/>
</dbReference>
<proteinExistence type="predicted"/>
<keyword evidence="2" id="KW-1185">Reference proteome</keyword>
<reference evidence="2" key="1">
    <citation type="journal article" date="2019" name="Int. J. Syst. Evol. Microbiol.">
        <title>The Global Catalogue of Microorganisms (GCM) 10K type strain sequencing project: providing services to taxonomists for standard genome sequencing and annotation.</title>
        <authorList>
            <consortium name="The Broad Institute Genomics Platform"/>
            <consortium name="The Broad Institute Genome Sequencing Center for Infectious Disease"/>
            <person name="Wu L."/>
            <person name="Ma J."/>
        </authorList>
    </citation>
    <scope>NUCLEOTIDE SEQUENCE [LARGE SCALE GENOMIC DNA]</scope>
    <source>
        <strain evidence="2">CCM 2767</strain>
    </source>
</reference>
<dbReference type="EMBL" id="BMDI01000003">
    <property type="protein sequence ID" value="GGI21081.1"/>
    <property type="molecule type" value="Genomic_DNA"/>
</dbReference>
<name>A0A8J3ASG6_9BURK</name>
<sequence length="151" mass="16136">MIRYEIHTANGCYITGSDSDFLAVILKAKKAKARALADLPFSRFRVRIVYPNGSTVTKADIKSALQALANKAVYHAVESRLRVNARGADRRNEDRTAGVQPALLSVAVGSGFCQAGVVAPPDSPDFGNPVVFSKGKFAGRFAVKSRSSHGV</sequence>
<accession>A0A8J3ASG6</accession>
<gene>
    <name evidence="1" type="ORF">GCM10008066_27280</name>
</gene>
<evidence type="ECO:0000313" key="2">
    <source>
        <dbReference type="Proteomes" id="UP000642180"/>
    </source>
</evidence>
<comment type="caution">
    <text evidence="1">The sequence shown here is derived from an EMBL/GenBank/DDBJ whole genome shotgun (WGS) entry which is preliminary data.</text>
</comment>
<dbReference type="AlphaFoldDB" id="A0A8J3ASG6"/>
<protein>
    <submittedName>
        <fullName evidence="1">Uncharacterized protein</fullName>
    </submittedName>
</protein>
<organism evidence="1 2">
    <name type="scientific">Oxalicibacterium faecigallinarum</name>
    <dbReference type="NCBI Taxonomy" id="573741"/>
    <lineage>
        <taxon>Bacteria</taxon>
        <taxon>Pseudomonadati</taxon>
        <taxon>Pseudomonadota</taxon>
        <taxon>Betaproteobacteria</taxon>
        <taxon>Burkholderiales</taxon>
        <taxon>Oxalobacteraceae</taxon>
        <taxon>Oxalicibacterium</taxon>
    </lineage>
</organism>
<evidence type="ECO:0000313" key="1">
    <source>
        <dbReference type="EMBL" id="GGI21081.1"/>
    </source>
</evidence>